<feature type="transmembrane region" description="Helical" evidence="2">
    <location>
        <begin position="6"/>
        <end position="24"/>
    </location>
</feature>
<evidence type="ECO:0000313" key="4">
    <source>
        <dbReference type="Proteomes" id="UP000033092"/>
    </source>
</evidence>
<comment type="similarity">
    <text evidence="1">Belongs to the UPF0228 family.</text>
</comment>
<keyword evidence="2" id="KW-0812">Transmembrane</keyword>
<dbReference type="PATRIC" id="fig|1434119.4.peg.4387"/>
<protein>
    <submittedName>
        <fullName evidence="3">Uncharacterized protein</fullName>
    </submittedName>
</protein>
<accession>A0A0E3LBN5</accession>
<proteinExistence type="inferred from homology"/>
<keyword evidence="2" id="KW-1133">Transmembrane helix</keyword>
<dbReference type="AlphaFoldDB" id="A0A0E3LBN5"/>
<dbReference type="HOGENOM" id="CLU_106567_0_0_2"/>
<dbReference type="Proteomes" id="UP000033092">
    <property type="component" value="Chromosome"/>
</dbReference>
<evidence type="ECO:0000313" key="3">
    <source>
        <dbReference type="EMBL" id="AKB34081.1"/>
    </source>
</evidence>
<organism evidence="3 4">
    <name type="scientific">Methanosarcina siciliae HI350</name>
    <dbReference type="NCBI Taxonomy" id="1434119"/>
    <lineage>
        <taxon>Archaea</taxon>
        <taxon>Methanobacteriati</taxon>
        <taxon>Methanobacteriota</taxon>
        <taxon>Stenosarchaea group</taxon>
        <taxon>Methanomicrobia</taxon>
        <taxon>Methanosarcinales</taxon>
        <taxon>Methanosarcinaceae</taxon>
        <taxon>Methanosarcina</taxon>
    </lineage>
</organism>
<reference evidence="3 4" key="1">
    <citation type="submission" date="2014-07" db="EMBL/GenBank/DDBJ databases">
        <title>Methanogenic archaea and the global carbon cycle.</title>
        <authorList>
            <person name="Henriksen J.R."/>
            <person name="Luke J."/>
            <person name="Reinhart S."/>
            <person name="Benedict M.N."/>
            <person name="Youngblut N.D."/>
            <person name="Metcalf M.E."/>
            <person name="Whitaker R.J."/>
            <person name="Metcalf W.W."/>
        </authorList>
    </citation>
    <scope>NUCLEOTIDE SEQUENCE [LARGE SCALE GENOMIC DNA]</scope>
    <source>
        <strain evidence="3 4">HI350</strain>
    </source>
</reference>
<dbReference type="EMBL" id="CP009507">
    <property type="protein sequence ID" value="AKB34081.1"/>
    <property type="molecule type" value="Genomic_DNA"/>
</dbReference>
<dbReference type="InterPro" id="IPR008887">
    <property type="entry name" value="UPF0228"/>
</dbReference>
<name>A0A0E3LBN5_9EURY</name>
<gene>
    <name evidence="3" type="ORF">MSSIH_3391</name>
</gene>
<sequence length="207" mass="23708">MKNNKIAVVLGVFMVLIVLLVLFIKTPIDLKIPVDTKVPVDNMSVNEPQVAGFLVQFENGTTEPEVKAILENYNMILSYNIDCNSDNGGYKYYIKVEKDNMPDVVEDGLKNDENWTDPVLPSFTKGDYIIYPVTEQAIHDKDFLEILKRHNLQVKTFVWCLISYRDNSTGHDILGKNCITKKDAIRITNELEMNEKVWTVMPDYIEG</sequence>
<evidence type="ECO:0000256" key="1">
    <source>
        <dbReference type="ARBA" id="ARBA00009746"/>
    </source>
</evidence>
<dbReference type="Pfam" id="PF05727">
    <property type="entry name" value="UPF0228"/>
    <property type="match status" value="1"/>
</dbReference>
<dbReference type="GeneID" id="41607569"/>
<dbReference type="GeneID" id="24862379"/>
<keyword evidence="2" id="KW-0472">Membrane</keyword>
<dbReference type="RefSeq" id="WP_048173899.1">
    <property type="nucleotide sequence ID" value="NZ_CP009507.1"/>
</dbReference>
<evidence type="ECO:0000256" key="2">
    <source>
        <dbReference type="SAM" id="Phobius"/>
    </source>
</evidence>
<dbReference type="KEGG" id="msz:MSSIH_3391"/>